<feature type="domain" description="EGF-like" evidence="6">
    <location>
        <begin position="99"/>
        <end position="135"/>
    </location>
</feature>
<proteinExistence type="predicted"/>
<protein>
    <submittedName>
        <fullName evidence="7">EGF-like domain protein</fullName>
    </submittedName>
</protein>
<evidence type="ECO:0000259" key="6">
    <source>
        <dbReference type="PROSITE" id="PS50026"/>
    </source>
</evidence>
<keyword evidence="1 5" id="KW-0245">EGF-like domain</keyword>
<dbReference type="GO" id="GO:0032991">
    <property type="term" value="C:protein-containing complex"/>
    <property type="evidence" value="ECO:0007669"/>
    <property type="project" value="TreeGrafter"/>
</dbReference>
<dbReference type="SUPFAM" id="SSF57196">
    <property type="entry name" value="EGF/Laminin"/>
    <property type="match status" value="2"/>
</dbReference>
<dbReference type="EMBL" id="KN552347">
    <property type="protein sequence ID" value="KHJ91095.1"/>
    <property type="molecule type" value="Genomic_DNA"/>
</dbReference>
<dbReference type="Gene3D" id="2.10.25.10">
    <property type="entry name" value="Laminin"/>
    <property type="match status" value="2"/>
</dbReference>
<organism evidence="7 8">
    <name type="scientific">Oesophagostomum dentatum</name>
    <name type="common">Nodular worm</name>
    <dbReference type="NCBI Taxonomy" id="61180"/>
    <lineage>
        <taxon>Eukaryota</taxon>
        <taxon>Metazoa</taxon>
        <taxon>Ecdysozoa</taxon>
        <taxon>Nematoda</taxon>
        <taxon>Chromadorea</taxon>
        <taxon>Rhabditida</taxon>
        <taxon>Rhabditina</taxon>
        <taxon>Rhabditomorpha</taxon>
        <taxon>Strongyloidea</taxon>
        <taxon>Strongylidae</taxon>
        <taxon>Oesophagostomum</taxon>
    </lineage>
</organism>
<gene>
    <name evidence="7" type="ORF">OESDEN_09046</name>
</gene>
<evidence type="ECO:0000313" key="8">
    <source>
        <dbReference type="Proteomes" id="UP000053660"/>
    </source>
</evidence>
<dbReference type="PROSITE" id="PS50026">
    <property type="entry name" value="EGF_3"/>
    <property type="match status" value="2"/>
</dbReference>
<evidence type="ECO:0000313" key="7">
    <source>
        <dbReference type="EMBL" id="KHJ91095.1"/>
    </source>
</evidence>
<dbReference type="PANTHER" id="PTHR24049:SF22">
    <property type="entry name" value="DROSOPHILA CRUMBS HOMOLOG"/>
    <property type="match status" value="1"/>
</dbReference>
<dbReference type="AlphaFoldDB" id="A0A0B1T6U7"/>
<keyword evidence="4 5" id="KW-1015">Disulfide bond</keyword>
<dbReference type="CDD" id="cd00054">
    <property type="entry name" value="EGF_CA"/>
    <property type="match status" value="2"/>
</dbReference>
<keyword evidence="3" id="KW-0677">Repeat</keyword>
<dbReference type="SMART" id="SM00181">
    <property type="entry name" value="EGF"/>
    <property type="match status" value="2"/>
</dbReference>
<dbReference type="Proteomes" id="UP000053660">
    <property type="component" value="Unassembled WGS sequence"/>
</dbReference>
<dbReference type="InterPro" id="IPR000742">
    <property type="entry name" value="EGF"/>
</dbReference>
<evidence type="ECO:0000256" key="4">
    <source>
        <dbReference type="ARBA" id="ARBA00023157"/>
    </source>
</evidence>
<dbReference type="PROSITE" id="PS01186">
    <property type="entry name" value="EGF_2"/>
    <property type="match status" value="2"/>
</dbReference>
<comment type="caution">
    <text evidence="5">Lacks conserved residue(s) required for the propagation of feature annotation.</text>
</comment>
<keyword evidence="8" id="KW-1185">Reference proteome</keyword>
<feature type="disulfide bond" evidence="5">
    <location>
        <begin position="125"/>
        <end position="134"/>
    </location>
</feature>
<evidence type="ECO:0000256" key="5">
    <source>
        <dbReference type="PROSITE-ProRule" id="PRU00076"/>
    </source>
</evidence>
<keyword evidence="2" id="KW-0732">Signal</keyword>
<feature type="domain" description="EGF-like" evidence="6">
    <location>
        <begin position="136"/>
        <end position="172"/>
    </location>
</feature>
<dbReference type="GO" id="GO:0007157">
    <property type="term" value="P:heterophilic cell-cell adhesion via plasma membrane cell adhesion molecules"/>
    <property type="evidence" value="ECO:0007669"/>
    <property type="project" value="TreeGrafter"/>
</dbReference>
<feature type="disulfide bond" evidence="5">
    <location>
        <begin position="162"/>
        <end position="171"/>
    </location>
</feature>
<dbReference type="PANTHER" id="PTHR24049">
    <property type="entry name" value="CRUMBS FAMILY MEMBER"/>
    <property type="match status" value="1"/>
</dbReference>
<name>A0A0B1T6U7_OESDE</name>
<dbReference type="GO" id="GO:0005886">
    <property type="term" value="C:plasma membrane"/>
    <property type="evidence" value="ECO:0007669"/>
    <property type="project" value="TreeGrafter"/>
</dbReference>
<reference evidence="7 8" key="1">
    <citation type="submission" date="2014-03" db="EMBL/GenBank/DDBJ databases">
        <title>Draft genome of the hookworm Oesophagostomum dentatum.</title>
        <authorList>
            <person name="Mitreva M."/>
        </authorList>
    </citation>
    <scope>NUCLEOTIDE SEQUENCE [LARGE SCALE GENOMIC DNA]</scope>
    <source>
        <strain evidence="7 8">OD-Hann</strain>
    </source>
</reference>
<dbReference type="GO" id="GO:0045197">
    <property type="term" value="P:establishment or maintenance of epithelial cell apical/basal polarity"/>
    <property type="evidence" value="ECO:0007669"/>
    <property type="project" value="TreeGrafter"/>
</dbReference>
<dbReference type="PROSITE" id="PS00022">
    <property type="entry name" value="EGF_1"/>
    <property type="match status" value="2"/>
</dbReference>
<evidence type="ECO:0000256" key="3">
    <source>
        <dbReference type="ARBA" id="ARBA00022737"/>
    </source>
</evidence>
<dbReference type="OrthoDB" id="10040561at2759"/>
<sequence>MNAVEDVKNELNKAVKGLNNTVIDNGEKVSNAIADLSGTAELPASVSKAVGKDRDPDSLEMNAIEDVKNELNKAVKGLNNTVIDNGEKVSNAIADLSGGLEACTAVDCNNRGACLGTKKNYICACHLGYSGKNCEDTVCDSNRDCNGRGICLGTTSSLTCLCNLGFTGHRCERVI</sequence>
<accession>A0A0B1T6U7</accession>
<dbReference type="InterPro" id="IPR051022">
    <property type="entry name" value="Notch_Cell-Fate_Det"/>
</dbReference>
<evidence type="ECO:0000256" key="2">
    <source>
        <dbReference type="ARBA" id="ARBA00022729"/>
    </source>
</evidence>
<evidence type="ECO:0000256" key="1">
    <source>
        <dbReference type="ARBA" id="ARBA00022536"/>
    </source>
</evidence>